<protein>
    <recommendedName>
        <fullName evidence="10">Extracellular membrane protein CFEM domain-containing protein</fullName>
    </recommendedName>
</protein>
<dbReference type="GO" id="GO:0071944">
    <property type="term" value="C:cell periphery"/>
    <property type="evidence" value="ECO:0007669"/>
    <property type="project" value="UniProtKB-ARBA"/>
</dbReference>
<evidence type="ECO:0000256" key="6">
    <source>
        <dbReference type="SAM" id="Phobius"/>
    </source>
</evidence>
<evidence type="ECO:0000256" key="2">
    <source>
        <dbReference type="ARBA" id="ARBA00022692"/>
    </source>
</evidence>
<feature type="transmembrane region" description="Helical" evidence="6">
    <location>
        <begin position="238"/>
        <end position="261"/>
    </location>
</feature>
<dbReference type="GO" id="GO:0016020">
    <property type="term" value="C:membrane"/>
    <property type="evidence" value="ECO:0007669"/>
    <property type="project" value="UniProtKB-SubCell"/>
</dbReference>
<comment type="caution">
    <text evidence="8">The sequence shown here is derived from an EMBL/GenBank/DDBJ whole genome shotgun (WGS) entry which is preliminary data.</text>
</comment>
<organism evidence="8 9">
    <name type="scientific">Karstenula rhodostoma CBS 690.94</name>
    <dbReference type="NCBI Taxonomy" id="1392251"/>
    <lineage>
        <taxon>Eukaryota</taxon>
        <taxon>Fungi</taxon>
        <taxon>Dikarya</taxon>
        <taxon>Ascomycota</taxon>
        <taxon>Pezizomycotina</taxon>
        <taxon>Dothideomycetes</taxon>
        <taxon>Pleosporomycetidae</taxon>
        <taxon>Pleosporales</taxon>
        <taxon>Massarineae</taxon>
        <taxon>Didymosphaeriaceae</taxon>
        <taxon>Karstenula</taxon>
    </lineage>
</organism>
<dbReference type="PANTHER" id="PTHR15549">
    <property type="entry name" value="PAIRED IMMUNOGLOBULIN-LIKE TYPE 2 RECEPTOR"/>
    <property type="match status" value="1"/>
</dbReference>
<sequence>MSFTSVLLLAVAGTMVHGELVTLQVRGARPPPSWCSESSHSCPSTMVPQTSTEEASVVTLLPPVSITEAPEPSTTSSFFDASAWPTGNTAKPVPPPCAGRCLPGGVFYDCQLDDASNDFSCVCSKQRRFVDEFFDSVAPCVANSTGCSEGEWAAYMYMMESTCGALGNPISTLPSTISTWMKYTYSPTASDTGGAVETPSTMVTSTSSGSSGPAGSSNSSGSADGAGGGSSGMSTGAVAGLGAGISIGALAVIAGVAFFIWRKRRRQAQPKTTEEVDDATPPPDAPVDEKKAQVFEHSVGASELDGADERAELYSPPTVAEVGTGAYVSELPGDSNYLQTSPKPDAARMSNVSELEADVGKKEK</sequence>
<feature type="region of interest" description="Disordered" evidence="5">
    <location>
        <begin position="189"/>
        <end position="232"/>
    </location>
</feature>
<accession>A0A9P4UCZ7</accession>
<dbReference type="EMBL" id="MU001499">
    <property type="protein sequence ID" value="KAF2445776.1"/>
    <property type="molecule type" value="Genomic_DNA"/>
</dbReference>
<reference evidence="8" key="1">
    <citation type="journal article" date="2020" name="Stud. Mycol.">
        <title>101 Dothideomycetes genomes: a test case for predicting lifestyles and emergence of pathogens.</title>
        <authorList>
            <person name="Haridas S."/>
            <person name="Albert R."/>
            <person name="Binder M."/>
            <person name="Bloem J."/>
            <person name="Labutti K."/>
            <person name="Salamov A."/>
            <person name="Andreopoulos B."/>
            <person name="Baker S."/>
            <person name="Barry K."/>
            <person name="Bills G."/>
            <person name="Bluhm B."/>
            <person name="Cannon C."/>
            <person name="Castanera R."/>
            <person name="Culley D."/>
            <person name="Daum C."/>
            <person name="Ezra D."/>
            <person name="Gonzalez J."/>
            <person name="Henrissat B."/>
            <person name="Kuo A."/>
            <person name="Liang C."/>
            <person name="Lipzen A."/>
            <person name="Lutzoni F."/>
            <person name="Magnuson J."/>
            <person name="Mondo S."/>
            <person name="Nolan M."/>
            <person name="Ohm R."/>
            <person name="Pangilinan J."/>
            <person name="Park H.-J."/>
            <person name="Ramirez L."/>
            <person name="Alfaro M."/>
            <person name="Sun H."/>
            <person name="Tritt A."/>
            <person name="Yoshinaga Y."/>
            <person name="Zwiers L.-H."/>
            <person name="Turgeon B."/>
            <person name="Goodwin S."/>
            <person name="Spatafora J."/>
            <person name="Crous P."/>
            <person name="Grigoriev I."/>
        </authorList>
    </citation>
    <scope>NUCLEOTIDE SEQUENCE</scope>
    <source>
        <strain evidence="8">CBS 690.94</strain>
    </source>
</reference>
<feature type="region of interest" description="Disordered" evidence="5">
    <location>
        <begin position="266"/>
        <end position="288"/>
    </location>
</feature>
<comment type="subcellular location">
    <subcellularLocation>
        <location evidence="1">Membrane</location>
        <topology evidence="1">Single-pass membrane protein</topology>
    </subcellularLocation>
</comment>
<evidence type="ECO:0000313" key="9">
    <source>
        <dbReference type="Proteomes" id="UP000799764"/>
    </source>
</evidence>
<feature type="chain" id="PRO_5040493674" description="Extracellular membrane protein CFEM domain-containing protein" evidence="7">
    <location>
        <begin position="19"/>
        <end position="364"/>
    </location>
</feature>
<evidence type="ECO:0000256" key="4">
    <source>
        <dbReference type="ARBA" id="ARBA00023136"/>
    </source>
</evidence>
<dbReference type="InterPro" id="IPR051694">
    <property type="entry name" value="Immunoregulatory_rcpt-like"/>
</dbReference>
<evidence type="ECO:0000256" key="3">
    <source>
        <dbReference type="ARBA" id="ARBA00022989"/>
    </source>
</evidence>
<keyword evidence="9" id="KW-1185">Reference proteome</keyword>
<dbReference type="Proteomes" id="UP000799764">
    <property type="component" value="Unassembled WGS sequence"/>
</dbReference>
<dbReference type="OrthoDB" id="3800933at2759"/>
<name>A0A9P4UCZ7_9PLEO</name>
<evidence type="ECO:0000256" key="5">
    <source>
        <dbReference type="SAM" id="MobiDB-lite"/>
    </source>
</evidence>
<dbReference type="PANTHER" id="PTHR15549:SF30">
    <property type="entry name" value="MID2 DOMAIN-CONTAINING PROTEIN"/>
    <property type="match status" value="1"/>
</dbReference>
<dbReference type="AlphaFoldDB" id="A0A9P4UCZ7"/>
<evidence type="ECO:0000256" key="1">
    <source>
        <dbReference type="ARBA" id="ARBA00004167"/>
    </source>
</evidence>
<evidence type="ECO:0000313" key="8">
    <source>
        <dbReference type="EMBL" id="KAF2445776.1"/>
    </source>
</evidence>
<keyword evidence="2 6" id="KW-0812">Transmembrane</keyword>
<feature type="signal peptide" evidence="7">
    <location>
        <begin position="1"/>
        <end position="18"/>
    </location>
</feature>
<keyword evidence="7" id="KW-0732">Signal</keyword>
<evidence type="ECO:0000256" key="7">
    <source>
        <dbReference type="SAM" id="SignalP"/>
    </source>
</evidence>
<proteinExistence type="predicted"/>
<keyword evidence="4 6" id="KW-0472">Membrane</keyword>
<feature type="region of interest" description="Disordered" evidence="5">
    <location>
        <begin position="331"/>
        <end position="364"/>
    </location>
</feature>
<feature type="compositionally biased region" description="Low complexity" evidence="5">
    <location>
        <begin position="198"/>
        <end position="223"/>
    </location>
</feature>
<keyword evidence="3 6" id="KW-1133">Transmembrane helix</keyword>
<evidence type="ECO:0008006" key="10">
    <source>
        <dbReference type="Google" id="ProtNLM"/>
    </source>
</evidence>
<gene>
    <name evidence="8" type="ORF">P171DRAFT_431168</name>
</gene>